<reference evidence="2 3" key="2">
    <citation type="journal article" date="1986" name="Med. Microbiol. Immunol.">
        <title>Insect iridescent virus type 6 induced toxic degenerative hepatitis in mice.</title>
        <authorList>
            <person name="Lorbacher de Ruiz H."/>
            <person name="Gelderblom H."/>
            <person name="Hofmann W."/>
            <person name="Darai G."/>
        </authorList>
    </citation>
    <scope>NUCLEOTIDE SEQUENCE [LARGE SCALE GENOMIC DNA]</scope>
</reference>
<reference evidence="2 3" key="9">
    <citation type="journal article" date="1994" name="J. Gen. Virol.">
        <title>Insect iridescent virus type 6 encodes a polypeptide related to the largest subunit of eukaryotic RNA polymerase II.</title>
        <authorList>
            <person name="Schnitzler P."/>
            <person name="Sonntag K.C."/>
            <person name="Muller M."/>
            <person name="Janssen W."/>
            <person name="Bugert J.J."/>
            <person name="Koonin E.V."/>
            <person name="Darai G."/>
        </authorList>
    </citation>
    <scope>NUCLEOTIDE SEQUENCE [LARGE SCALE GENOMIC DNA]</scope>
</reference>
<evidence type="ECO:0000313" key="2">
    <source>
        <dbReference type="EMBL" id="AAK82012.1"/>
    </source>
</evidence>
<dbReference type="KEGG" id="vg:1733270"/>
<organismHost>
    <name type="scientific">Spodoptera frugiperda</name>
    <name type="common">Fall armyworm</name>
    <dbReference type="NCBI Taxonomy" id="7108"/>
</organismHost>
<reference evidence="2 3" key="4">
    <citation type="journal article" date="1988" name="Virology">
        <title>Identification and characterization of the repetitive DNA element in the genome of insect iridescent virus type 6.</title>
        <authorList>
            <person name="Fischer M."/>
            <person name="Schnitzler P."/>
            <person name="Delius H."/>
            <person name="Darai G."/>
        </authorList>
    </citation>
    <scope>NUCLEOTIDE SEQUENCE [LARGE SCALE GENOMIC DNA]</scope>
</reference>
<sequence length="48" mass="5888">MNVTNVFFLEIWFLNLYTQPTIIMQTLMLKLFLFLEIPEIIFLTFKMK</sequence>
<reference evidence="2 3" key="5">
    <citation type="journal article" date="1992" name="Virus Genes">
        <title>Identification and mapping of origins of DNA replication within the DNA sequences of the genome of insect iridescent virus type 6.</title>
        <authorList>
            <person name="Handermann M."/>
            <person name="Schnitzler P."/>
            <person name="Rosen-Wolff A."/>
            <person name="Raab K."/>
            <person name="Sonntag K.C."/>
            <person name="Darai G."/>
        </authorList>
    </citation>
    <scope>NUCLEOTIDE SEQUENCE [LARGE SCALE GENOMIC DNA]</scope>
</reference>
<keyword evidence="1" id="KW-1133">Transmembrane helix</keyword>
<feature type="transmembrane region" description="Helical" evidence="1">
    <location>
        <begin position="22"/>
        <end position="45"/>
    </location>
</feature>
<reference evidence="2 3" key="15">
    <citation type="journal article" date="2001" name="Virology">
        <title>Analysis of the first complete DNA sequence of an invertebrate iridovirus: coding strategy of the genome of Chilo iridescent virus.</title>
        <authorList>
            <person name="Jakob N.J."/>
            <person name="Muller K."/>
            <person name="Bahr U."/>
            <person name="Darai G."/>
        </authorList>
    </citation>
    <scope>NUCLEOTIDE SEQUENCE [LARGE SCALE GENOMIC DNA]</scope>
</reference>
<reference evidence="2 3" key="6">
    <citation type="journal article" date="1992" name="Virus Genes">
        <title>Characterization of the third origin of DNA replication of the genome of insect iridescent virus type 6.</title>
        <authorList>
            <person name="Sonntag K.C."/>
            <person name="Darai G."/>
        </authorList>
    </citation>
    <scope>NUCLEOTIDE SEQUENCE [LARGE SCALE GENOMIC DNA]</scope>
</reference>
<dbReference type="Proteomes" id="UP000001359">
    <property type="component" value="Segment"/>
</dbReference>
<reference evidence="2 3" key="10">
    <citation type="journal article" date="1994" name="Nucleic Acids Res.">
        <title>Identification of genes encoding zinc finger proteins, non-histone chromosomal HMG protein homologue, and a putative GTP phosphohydrolase in the genome of Chilo iridescent virus.</title>
        <authorList>
            <person name="Schnitzler P."/>
            <person name="Hug M."/>
            <person name="Handermann M."/>
            <person name="Janssen W."/>
            <person name="Koonin E.V."/>
            <person name="Delius H."/>
            <person name="Darai C."/>
        </authorList>
    </citation>
    <scope>NUCLEOTIDE SEQUENCE [LARGE SCALE GENOMIC DNA]</scope>
</reference>
<reference evidence="2 3" key="12">
    <citation type="journal article" date="1997" name="Virus Genes">
        <title>The DNA sequence of Chilo iridescent virus between the genome coordinates 0.101 and 0.391; similarities in coding strategy between insect and vertebrate iridoviruses.</title>
        <authorList>
            <person name="Bahr U."/>
            <person name="Tidona C.A."/>
            <person name="Darai G."/>
        </authorList>
    </citation>
    <scope>NUCLEOTIDE SEQUENCE [LARGE SCALE GENOMIC DNA]</scope>
</reference>
<organism evidence="2 3">
    <name type="scientific">Invertebrate iridescent virus 6</name>
    <name type="common">IIV-6</name>
    <name type="synonym">Chilo iridescent virus</name>
    <dbReference type="NCBI Taxonomy" id="176652"/>
    <lineage>
        <taxon>Viruses</taxon>
        <taxon>Varidnaviria</taxon>
        <taxon>Bamfordvirae</taxon>
        <taxon>Nucleocytoviricota</taxon>
        <taxon>Megaviricetes</taxon>
        <taxon>Pimascovirales</taxon>
        <taxon>Pimascovirales incertae sedis</taxon>
        <taxon>Iridoviridae</taxon>
        <taxon>Betairidovirinae</taxon>
        <taxon>Iridovirus</taxon>
        <taxon>Iridovirus chilo1</taxon>
    </lineage>
</organism>
<dbReference type="RefSeq" id="NP_149560.1">
    <property type="nucleotide sequence ID" value="NC_003038.1"/>
</dbReference>
<organismHost>
    <name type="scientific">Gryllus bimaculatus</name>
    <name type="common">Two-spotted cricket</name>
    <dbReference type="NCBI Taxonomy" id="6999"/>
</organismHost>
<organismHost>
    <name type="scientific">Gryllus campestris</name>
    <dbReference type="NCBI Taxonomy" id="58607"/>
</organismHost>
<protein>
    <submittedName>
        <fullName evidence="2">097L</fullName>
    </submittedName>
</protein>
<reference evidence="2 3" key="7">
    <citation type="journal article" date="1993" name="J. Gen. Virol.">
        <title>Identification of the gene encoding the major capsid protein of insect iridescent virus type 6 by polymerase chain reaction.</title>
        <authorList>
            <person name="Stohwasser R."/>
            <person name="Raab K."/>
            <person name="Schnitzler P."/>
            <person name="Janssen W."/>
            <person name="Darai G."/>
        </authorList>
    </citation>
    <scope>NUCLEOTIDE SEQUENCE [LARGE SCALE GENOMIC DNA]</scope>
</reference>
<organismHost>
    <name type="scientific">Chilo suppressalis</name>
    <name type="common">Asiatic rice borer moth</name>
    <dbReference type="NCBI Taxonomy" id="168631"/>
</organismHost>
<reference evidence="2 3" key="3">
    <citation type="journal article" date="1987" name="Virology">
        <title>Molecular cloning and physical mapping of the genome of insect iridescent virus type 6: further evidence for circular permutation of the viral genome.</title>
        <authorList>
            <person name="Schnitzler P."/>
            <person name="Soltau J.B."/>
            <person name="Fischer M."/>
            <person name="Reisner H."/>
            <person name="Scholz J."/>
            <person name="Delius H."/>
            <person name="Darai G."/>
        </authorList>
    </citation>
    <scope>NUCLEOTIDE SEQUENCE [LARGE SCALE GENOMIC DNA]</scope>
</reference>
<reference evidence="2 3" key="13">
    <citation type="journal article" date="1998" name="Virus Genes">
        <title>Identification of a thymidylate synthase gene within the genome of Chilo iridescent virus.</title>
        <authorList>
            <person name="Muller K."/>
            <person name="Tidona C.A."/>
            <person name="Bahr U."/>
            <person name="Darai G."/>
        </authorList>
    </citation>
    <scope>NUCLEOTIDE SEQUENCE [LARGE SCALE GENOMIC DNA]</scope>
</reference>
<reference evidence="2 3" key="14">
    <citation type="journal article" date="1999" name="Virus Genes">
        <title>Identification of a gene cluster within the genome of Chilo iridescent virus encoding enzymes involved in viral DNA replication and processing.</title>
        <authorList>
            <person name="Muller K."/>
            <person name="Tidona C.A."/>
            <person name="Darai G."/>
        </authorList>
    </citation>
    <scope>NUCLEOTIDE SEQUENCE [LARGE SCALE GENOMIC DNA]</scope>
</reference>
<accession>Q91G20</accession>
<proteinExistence type="predicted"/>
<keyword evidence="1" id="KW-0472">Membrane</keyword>
<reference evidence="2 3" key="11">
    <citation type="journal article" date="1994" name="Virus Genes">
        <title>Chilo iridescent virus encodes a putative helicase belonging to a distinct family within the "DEAD/H" superfamily: implications for the evolution of large DNA viruses.</title>
        <authorList>
            <person name="Sonntag K.C."/>
            <person name="Schnitzler P."/>
            <person name="Koonin E.V."/>
            <person name="Darai G."/>
        </authorList>
    </citation>
    <scope>NUCLEOTIDE SEQUENCE [LARGE SCALE GENOMIC DNA]</scope>
</reference>
<evidence type="ECO:0000256" key="1">
    <source>
        <dbReference type="SAM" id="Phobius"/>
    </source>
</evidence>
<dbReference type="EMBL" id="AF303741">
    <property type="protein sequence ID" value="AAK82012.1"/>
    <property type="molecule type" value="Genomic_DNA"/>
</dbReference>
<organismHost>
    <name type="scientific">Acheta domesticus</name>
    <name type="common">House cricket</name>
    <dbReference type="NCBI Taxonomy" id="6997"/>
</organismHost>
<reference evidence="2 3" key="8">
    <citation type="journal article" date="1994" name="Intervirology">
        <title>Identification of the primary structure and the coding capacity of the genome of insect iridescent virus type 6 between the genome coordinates 0.310 and 0.347 (7990 bp).</title>
        <authorList>
            <person name="Sonntag K.C."/>
            <person name="Schnitzler P."/>
            <person name="Janssen W."/>
            <person name="Darai G."/>
        </authorList>
    </citation>
    <scope>NUCLEOTIDE SEQUENCE [LARGE SCALE GENOMIC DNA]</scope>
</reference>
<reference evidence="2 3" key="1">
    <citation type="journal article" date="1984" name="J. Virol.">
        <title>DNA analysis of insect iridescent virus 6: evidence for circular permutation and terminal redundancy.</title>
        <authorList>
            <person name="Delius H."/>
            <person name="Darai G."/>
            <person name="Fluegel R.M."/>
        </authorList>
    </citation>
    <scope>NUCLEOTIDE SEQUENCE [LARGE SCALE GENOMIC DNA]</scope>
</reference>
<name>Q91G20_IIV6</name>
<evidence type="ECO:0000313" key="3">
    <source>
        <dbReference type="Proteomes" id="UP000001359"/>
    </source>
</evidence>
<dbReference type="GeneID" id="1733270"/>
<keyword evidence="1" id="KW-0812">Transmembrane</keyword>
<keyword evidence="3" id="KW-1185">Reference proteome</keyword>